<gene>
    <name evidence="1" type="ORF">SDC9_171273</name>
</gene>
<proteinExistence type="predicted"/>
<dbReference type="AlphaFoldDB" id="A0A645GCS8"/>
<accession>A0A645GCS8</accession>
<organism evidence="1">
    <name type="scientific">bioreactor metagenome</name>
    <dbReference type="NCBI Taxonomy" id="1076179"/>
    <lineage>
        <taxon>unclassified sequences</taxon>
        <taxon>metagenomes</taxon>
        <taxon>ecological metagenomes</taxon>
    </lineage>
</organism>
<evidence type="ECO:0000313" key="1">
    <source>
        <dbReference type="EMBL" id="MPN23880.1"/>
    </source>
</evidence>
<name>A0A645GCS8_9ZZZZ</name>
<comment type="caution">
    <text evidence="1">The sequence shown here is derived from an EMBL/GenBank/DDBJ whole genome shotgun (WGS) entry which is preliminary data.</text>
</comment>
<dbReference type="EMBL" id="VSSQ01072509">
    <property type="protein sequence ID" value="MPN23880.1"/>
    <property type="molecule type" value="Genomic_DNA"/>
</dbReference>
<sequence>MHAIAAVLHGFGLHLNAPCHKLGPLKNRRHPVKHMVPRFAHIVRHLVFKGQHSLHVHIPGSGNQVFLVGVFPCKLIAQQVAAVVKVFAVYKAVFHRVPAGGLHLPDFAPWLCGHGVRAYIGIGRAAPAQKVQGAVFLKGGFRVIRIGKRRQVII</sequence>
<reference evidence="1" key="1">
    <citation type="submission" date="2019-08" db="EMBL/GenBank/DDBJ databases">
        <authorList>
            <person name="Kucharzyk K."/>
            <person name="Murdoch R.W."/>
            <person name="Higgins S."/>
            <person name="Loffler F."/>
        </authorList>
    </citation>
    <scope>NUCLEOTIDE SEQUENCE</scope>
</reference>
<protein>
    <submittedName>
        <fullName evidence="1">Uncharacterized protein</fullName>
    </submittedName>
</protein>